<name>A0ABV5B7Q7_9BACL</name>
<dbReference type="Pfam" id="PF10646">
    <property type="entry name" value="Germane"/>
    <property type="match status" value="2"/>
</dbReference>
<comment type="caution">
    <text evidence="3">The sequence shown here is derived from an EMBL/GenBank/DDBJ whole genome shotgun (WGS) entry which is preliminary data.</text>
</comment>
<proteinExistence type="predicted"/>
<feature type="domain" description="GerMN" evidence="2">
    <location>
        <begin position="244"/>
        <end position="333"/>
    </location>
</feature>
<keyword evidence="1" id="KW-0732">Signal</keyword>
<dbReference type="InterPro" id="IPR019606">
    <property type="entry name" value="GerMN"/>
</dbReference>
<feature type="chain" id="PRO_5045336344" evidence="1">
    <location>
        <begin position="25"/>
        <end position="353"/>
    </location>
</feature>
<dbReference type="SMART" id="SM00909">
    <property type="entry name" value="Germane"/>
    <property type="match status" value="2"/>
</dbReference>
<protein>
    <submittedName>
        <fullName evidence="3">GerMN domain-containing protein</fullName>
    </submittedName>
</protein>
<reference evidence="3 4" key="1">
    <citation type="submission" date="2024-09" db="EMBL/GenBank/DDBJ databases">
        <authorList>
            <person name="Ruan L."/>
        </authorList>
    </citation>
    <scope>NUCLEOTIDE SEQUENCE [LARGE SCALE GENOMIC DNA]</scope>
    <source>
        <strain evidence="3 4">D33</strain>
    </source>
</reference>
<dbReference type="EMBL" id="JBHILM010000005">
    <property type="protein sequence ID" value="MFB5680621.1"/>
    <property type="molecule type" value="Genomic_DNA"/>
</dbReference>
<feature type="domain" description="GerMN" evidence="2">
    <location>
        <begin position="91"/>
        <end position="183"/>
    </location>
</feature>
<feature type="signal peptide" evidence="1">
    <location>
        <begin position="1"/>
        <end position="24"/>
    </location>
</feature>
<keyword evidence="4" id="KW-1185">Reference proteome</keyword>
<dbReference type="Proteomes" id="UP001580407">
    <property type="component" value="Unassembled WGS sequence"/>
</dbReference>
<sequence length="353" mass="37511">MRGKPSWRTGSAVCILSSVLLLSACGDWSTGAEPIDPPPAAVEEAMLAAAESHGKEAVAGTKLEEVYLQDNNGFLVPVSLPVPGGTAEVNAKASLEMLVNGGPYAGTLPDGFAGVLPQGTEVQSVTIDKNGKLAVVEFTKPFTEYKKADERKIVEAVTWTLTEQPDIQNVQIWVDGQKLSEMPKGGMPLDHLLTRGIGINLQLGQGASYTSSRPVTVYFSASSPAGIQYYVPVTRLVPPGEDKMKASLEELIRGPRPEDGLNQVMTSETVLKSVEQSPEGIVKVSMDDNMFAQGEVVPAEFLQSVVLTASENAGNSSAKVQIVLNGETNVLGEDNINYGKPAAKPQHLNEIPI</sequence>
<accession>A0ABV5B7Q7</accession>
<gene>
    <name evidence="3" type="ORF">ACE3NQ_06825</name>
</gene>
<evidence type="ECO:0000313" key="4">
    <source>
        <dbReference type="Proteomes" id="UP001580407"/>
    </source>
</evidence>
<evidence type="ECO:0000256" key="1">
    <source>
        <dbReference type="SAM" id="SignalP"/>
    </source>
</evidence>
<organism evidence="3 4">
    <name type="scientific">Paenibacillus terreus</name>
    <dbReference type="NCBI Taxonomy" id="1387834"/>
    <lineage>
        <taxon>Bacteria</taxon>
        <taxon>Bacillati</taxon>
        <taxon>Bacillota</taxon>
        <taxon>Bacilli</taxon>
        <taxon>Bacillales</taxon>
        <taxon>Paenibacillaceae</taxon>
        <taxon>Paenibacillus</taxon>
    </lineage>
</organism>
<dbReference type="RefSeq" id="WP_375524416.1">
    <property type="nucleotide sequence ID" value="NZ_JBHILM010000005.1"/>
</dbReference>
<evidence type="ECO:0000259" key="2">
    <source>
        <dbReference type="SMART" id="SM00909"/>
    </source>
</evidence>
<dbReference type="PROSITE" id="PS51257">
    <property type="entry name" value="PROKAR_LIPOPROTEIN"/>
    <property type="match status" value="1"/>
</dbReference>
<evidence type="ECO:0000313" key="3">
    <source>
        <dbReference type="EMBL" id="MFB5680621.1"/>
    </source>
</evidence>